<proteinExistence type="predicted"/>
<dbReference type="SUPFAM" id="SSF53067">
    <property type="entry name" value="Actin-like ATPase domain"/>
    <property type="match status" value="2"/>
</dbReference>
<organism evidence="2 3">
    <name type="scientific">Ornithinibacillus salinisoli</name>
    <dbReference type="NCBI Taxonomy" id="1848459"/>
    <lineage>
        <taxon>Bacteria</taxon>
        <taxon>Bacillati</taxon>
        <taxon>Bacillota</taxon>
        <taxon>Bacilli</taxon>
        <taxon>Bacillales</taxon>
        <taxon>Bacillaceae</taxon>
        <taxon>Ornithinibacillus</taxon>
    </lineage>
</organism>
<dbReference type="Pfam" id="PF14450">
    <property type="entry name" value="FtsA"/>
    <property type="match status" value="1"/>
</dbReference>
<dbReference type="SMART" id="SM00842">
    <property type="entry name" value="FtsA"/>
    <property type="match status" value="1"/>
</dbReference>
<comment type="caution">
    <text evidence="2">The sequence shown here is derived from an EMBL/GenBank/DDBJ whole genome shotgun (WGS) entry which is preliminary data.</text>
</comment>
<reference evidence="3" key="1">
    <citation type="journal article" date="2019" name="Int. J. Syst. Evol. Microbiol.">
        <title>The Global Catalogue of Microorganisms (GCM) 10K type strain sequencing project: providing services to taxonomists for standard genome sequencing and annotation.</title>
        <authorList>
            <consortium name="The Broad Institute Genomics Platform"/>
            <consortium name="The Broad Institute Genome Sequencing Center for Infectious Disease"/>
            <person name="Wu L."/>
            <person name="Ma J."/>
        </authorList>
    </citation>
    <scope>NUCLEOTIDE SEQUENCE [LARGE SCALE GENOMIC DNA]</scope>
    <source>
        <strain evidence="3">R28</strain>
    </source>
</reference>
<name>A0ABW4W496_9BACI</name>
<dbReference type="Proteomes" id="UP001597383">
    <property type="component" value="Unassembled WGS sequence"/>
</dbReference>
<sequence length="708" mass="78367">MMNNYIFALDIGTRSVTGIILEKINDSYSLVDYCMKEHKVRSMHDGQIHHVVEVANVINEVKETLEKKHGKIHKVSVAAAGRSLKTIESEATISLENKTITEKETIKHLELSAVHAAQLKIASQDSSSDYFNYYCVGYSVLRYKIDGEQIGSLLEQSGNTALTEIIATFLPKIVVESLLTALQKADLEMEALTLEPIAAIHVLIPESMRRLNVALVDIGAGTSDIAITNHGTVVAYGMVPIAGDEITEAISDQYLLDFPMAEQTKRSIVNDGEAVVSDILGFETTITYETLASDIQESIEKLANAITEEILHLNASPPKAVMLVGGGSLTPELTSLLAQKLQLPTNRVAVREINAIQMLNQTDNLPSGPDFVTPIGIAIVAEQNPIHYITVKINDKVIRMFEMKQLTVGDCLVQGGIEVNKLYGKPGMASIVSLNGKELTLPGEFGEAPKIMLNDSPATVDTIVQNGDHITVENGSNGAPARVTLAHLIEELPTTKISYNEKAYDLKAKIYVNNVLQTKDYIVQDRDRIELKQPKTVREFLATIGSTSYLTDKEFRINVNNRKVTIAKGETQILINNKVGSLEHSLKHNDRLVITSSQNVTIKDILEHQEADYWSSIQVNFNGKPVSLKQSTKTITKNGTTLNEDSILHPNDNIQISDRKVEAFIFQDVFRYVDIDISRIDGNFKLYKNNQESTFYDVIQHGDILELK</sequence>
<dbReference type="Gene3D" id="3.30.420.40">
    <property type="match status" value="2"/>
</dbReference>
<evidence type="ECO:0000313" key="3">
    <source>
        <dbReference type="Proteomes" id="UP001597383"/>
    </source>
</evidence>
<gene>
    <name evidence="2" type="ORF">ACFSJF_18945</name>
</gene>
<dbReference type="RefSeq" id="WP_377556685.1">
    <property type="nucleotide sequence ID" value="NZ_JBHUHQ010000021.1"/>
</dbReference>
<dbReference type="InterPro" id="IPR050696">
    <property type="entry name" value="FtsA/MreB"/>
</dbReference>
<dbReference type="PANTHER" id="PTHR32432:SF3">
    <property type="entry name" value="ETHANOLAMINE UTILIZATION PROTEIN EUTJ"/>
    <property type="match status" value="1"/>
</dbReference>
<dbReference type="EMBL" id="JBHUHQ010000021">
    <property type="protein sequence ID" value="MFD2046357.1"/>
    <property type="molecule type" value="Genomic_DNA"/>
</dbReference>
<dbReference type="InterPro" id="IPR003494">
    <property type="entry name" value="SHS2_FtsA"/>
</dbReference>
<dbReference type="CDD" id="cd24004">
    <property type="entry name" value="ASKHA_NBD_PilM-like"/>
    <property type="match status" value="1"/>
</dbReference>
<feature type="domain" description="SHS2" evidence="1">
    <location>
        <begin position="6"/>
        <end position="203"/>
    </location>
</feature>
<evidence type="ECO:0000259" key="1">
    <source>
        <dbReference type="SMART" id="SM00842"/>
    </source>
</evidence>
<dbReference type="PANTHER" id="PTHR32432">
    <property type="entry name" value="CELL DIVISION PROTEIN FTSA-RELATED"/>
    <property type="match status" value="1"/>
</dbReference>
<accession>A0ABW4W496</accession>
<dbReference type="GO" id="GO:0051301">
    <property type="term" value="P:cell division"/>
    <property type="evidence" value="ECO:0007669"/>
    <property type="project" value="UniProtKB-KW"/>
</dbReference>
<keyword evidence="2" id="KW-0131">Cell cycle</keyword>
<keyword evidence="3" id="KW-1185">Reference proteome</keyword>
<protein>
    <submittedName>
        <fullName evidence="2">Cell division protein FtsA</fullName>
    </submittedName>
</protein>
<keyword evidence="2" id="KW-0132">Cell division</keyword>
<dbReference type="InterPro" id="IPR043129">
    <property type="entry name" value="ATPase_NBD"/>
</dbReference>
<evidence type="ECO:0000313" key="2">
    <source>
        <dbReference type="EMBL" id="MFD2046357.1"/>
    </source>
</evidence>